<proteinExistence type="predicted"/>
<name>Q5CAH7_ORYSJ</name>
<feature type="compositionally biased region" description="Basic and acidic residues" evidence="1">
    <location>
        <begin position="373"/>
        <end position="383"/>
    </location>
</feature>
<feature type="compositionally biased region" description="Basic and acidic residues" evidence="1">
    <location>
        <begin position="344"/>
        <end position="366"/>
    </location>
</feature>
<evidence type="ECO:0000313" key="2">
    <source>
        <dbReference type="EMBL" id="CAI64481.1"/>
    </source>
</evidence>
<feature type="region of interest" description="Disordered" evidence="1">
    <location>
        <begin position="335"/>
        <end position="404"/>
    </location>
</feature>
<dbReference type="AlphaFoldDB" id="Q5CAH7"/>
<gene>
    <name evidence="2" type="ORF">OSJNBa0032N05.21</name>
</gene>
<sequence length="478" mass="53613">MAFIGVEIANTTTFPTATQFSFGAFDFAADNSDKLGQRSDSISESSNNTPTSSRRPQEIFIAFQETDEERRSAASNLNRRLNELRQRGCAAQDAILQTKLGERDVFTMPQNNKITAKALLDNIQVPNDPAINTTIAQVRAMVEAATFQHAEVAPTASIVGGSSSNRPSQQQHAGSKLDADLRNVMNECCQLRDAEQLRINEDDLDTGCRHADIQADSCIVVHRPYHDYRDHSPDPLLHRDDGAEGIPAITNNLRRVRWPANFKPMGIDKYDNKTDPSAWLTVYSTTIQAAGCKNEDFIKWWACKTSLGGSAALTVRQMFDCTNKDANSELVVYSQIKKRPPYQPHRDNDSSRNRPFKCKSEEELADKGNSGGKPRDNPQDDGKANSPTFPSPHAEHNHIYGGPDAYESRRKQYLRWTETPITVSDTPQYLRWTETPITFDRSDHPDHVPHPGRYPLILDPIRGRSAAQEGAHRWRQCP</sequence>
<reference evidence="2" key="1">
    <citation type="journal article" date="2002" name="Nature">
        <title>Sequence and analysis of rice chromosome 4.</title>
        <authorList>
            <person name="Feng Q."/>
            <person name="Zhang Y."/>
            <person name="Hao P."/>
            <person name="Wang S."/>
            <person name="Fu G."/>
            <person name="Huang Y."/>
            <person name="Li Y."/>
            <person name="Zhu J."/>
            <person name="Liu Y."/>
            <person name="Hu X."/>
            <person name="Jia P."/>
            <person name="Zhang Y."/>
            <person name="Zhao Q."/>
            <person name="Ying K."/>
            <person name="Yu S."/>
            <person name="Tang Y."/>
            <person name="Weng Q."/>
            <person name="Zhang L."/>
            <person name="Lu Y."/>
            <person name="Mu J."/>
            <person name="Lu Y."/>
            <person name="Zhang L.S."/>
            <person name="Yu Z."/>
            <person name="Fan D."/>
            <person name="Liu X."/>
            <person name="Lu T."/>
            <person name="Li C."/>
            <person name="Wu Y."/>
            <person name="Sun T."/>
            <person name="Lei H."/>
            <person name="Li T."/>
            <person name="Hu H."/>
            <person name="Guan J."/>
            <person name="Wu M."/>
            <person name="Zhang R."/>
            <person name="Zhou B."/>
            <person name="Chen Z."/>
            <person name="Chen L."/>
            <person name="Jin Z."/>
            <person name="Wang R."/>
            <person name="Yin H."/>
            <person name="Cai Z."/>
            <person name="Ren S."/>
            <person name="Lv G."/>
            <person name="Gu W."/>
            <person name="Zhu G."/>
            <person name="Tu Y."/>
            <person name="Jia J."/>
            <person name="Zhang Y."/>
            <person name="Chen J."/>
            <person name="Kang H."/>
            <person name="Chen X."/>
            <person name="Shao C."/>
            <person name="Sun Y."/>
            <person name="Hu Q."/>
            <person name="Zhang X."/>
            <person name="Zhang W."/>
            <person name="Wang L."/>
            <person name="Ding C."/>
            <person name="Sheng H."/>
            <person name="Gu J."/>
            <person name="Chen S."/>
            <person name="Ni L."/>
            <person name="Zhu F."/>
            <person name="Chen W."/>
            <person name="Lan L."/>
            <person name="Lai Y."/>
            <person name="Cheng Z."/>
            <person name="Gu M."/>
            <person name="Jiang J."/>
            <person name="Li J."/>
            <person name="Hong G."/>
            <person name="Xue Y."/>
            <person name="Han B."/>
        </authorList>
    </citation>
    <scope>NUCLEOTIDE SEQUENCE</scope>
</reference>
<protein>
    <submittedName>
        <fullName evidence="2">OSJNBa0032N05.21 protein</fullName>
    </submittedName>
</protein>
<evidence type="ECO:0000256" key="1">
    <source>
        <dbReference type="SAM" id="MobiDB-lite"/>
    </source>
</evidence>
<dbReference type="EMBL" id="AL731594">
    <property type="protein sequence ID" value="CAI64481.1"/>
    <property type="molecule type" value="Genomic_DNA"/>
</dbReference>
<feature type="region of interest" description="Disordered" evidence="1">
    <location>
        <begin position="35"/>
        <end position="56"/>
    </location>
</feature>
<organism evidence="2">
    <name type="scientific">Oryza sativa subsp. japonica</name>
    <name type="common">Rice</name>
    <dbReference type="NCBI Taxonomy" id="39947"/>
    <lineage>
        <taxon>Eukaryota</taxon>
        <taxon>Viridiplantae</taxon>
        <taxon>Streptophyta</taxon>
        <taxon>Embryophyta</taxon>
        <taxon>Tracheophyta</taxon>
        <taxon>Spermatophyta</taxon>
        <taxon>Magnoliopsida</taxon>
        <taxon>Liliopsida</taxon>
        <taxon>Poales</taxon>
        <taxon>Poaceae</taxon>
        <taxon>BOP clade</taxon>
        <taxon>Oryzoideae</taxon>
        <taxon>Oryzeae</taxon>
        <taxon>Oryzinae</taxon>
        <taxon>Oryza</taxon>
        <taxon>Oryza sativa</taxon>
    </lineage>
</organism>
<accession>Q5CAH7</accession>
<feature type="compositionally biased region" description="Polar residues" evidence="1">
    <location>
        <begin position="38"/>
        <end position="54"/>
    </location>
</feature>